<dbReference type="EMBL" id="BAABKX010000009">
    <property type="protein sequence ID" value="GAA5051810.1"/>
    <property type="molecule type" value="Genomic_DNA"/>
</dbReference>
<evidence type="ECO:0000313" key="2">
    <source>
        <dbReference type="Proteomes" id="UP001501729"/>
    </source>
</evidence>
<name>A0AAV3UIH4_9EURY</name>
<accession>A0AAV3UIH4</accession>
<dbReference type="GeneID" id="68615474"/>
<dbReference type="InterPro" id="IPR038693">
    <property type="entry name" value="PaaB_sf"/>
</dbReference>
<reference evidence="1 2" key="1">
    <citation type="journal article" date="2019" name="Int. J. Syst. Evol. Microbiol.">
        <title>The Global Catalogue of Microorganisms (GCM) 10K type strain sequencing project: providing services to taxonomists for standard genome sequencing and annotation.</title>
        <authorList>
            <consortium name="The Broad Institute Genomics Platform"/>
            <consortium name="The Broad Institute Genome Sequencing Center for Infectious Disease"/>
            <person name="Wu L."/>
            <person name="Ma J."/>
        </authorList>
    </citation>
    <scope>NUCLEOTIDE SEQUENCE [LARGE SCALE GENOMIC DNA]</scope>
    <source>
        <strain evidence="1 2">JCM 17504</strain>
    </source>
</reference>
<comment type="caution">
    <text evidence="1">The sequence shown here is derived from an EMBL/GenBank/DDBJ whole genome shotgun (WGS) entry which is preliminary data.</text>
</comment>
<keyword evidence="2" id="KW-1185">Reference proteome</keyword>
<dbReference type="Proteomes" id="UP001501729">
    <property type="component" value="Unassembled WGS sequence"/>
</dbReference>
<protein>
    <submittedName>
        <fullName evidence="1">Uncharacterized protein</fullName>
    </submittedName>
</protein>
<dbReference type="RefSeq" id="WP_227777358.1">
    <property type="nucleotide sequence ID" value="NZ_BAABKX010000009.1"/>
</dbReference>
<gene>
    <name evidence="1" type="ORF">GCM10025751_27400</name>
</gene>
<dbReference type="Gene3D" id="3.10.20.520">
    <property type="entry name" value="Phenylacetic acid degradation B"/>
    <property type="match status" value="1"/>
</dbReference>
<organism evidence="1 2">
    <name type="scientific">Haladaptatus pallidirubidus</name>
    <dbReference type="NCBI Taxonomy" id="1008152"/>
    <lineage>
        <taxon>Archaea</taxon>
        <taxon>Methanobacteriati</taxon>
        <taxon>Methanobacteriota</taxon>
        <taxon>Stenosarchaea group</taxon>
        <taxon>Halobacteria</taxon>
        <taxon>Halobacteriales</taxon>
        <taxon>Haladaptataceae</taxon>
        <taxon>Haladaptatus</taxon>
    </lineage>
</organism>
<dbReference type="AlphaFoldDB" id="A0AAV3UIH4"/>
<proteinExistence type="predicted"/>
<sequence length="69" mass="7866">MRYEVFAQIKPGDEIIHVGRVEADNGRLAKSYARTTFNEEDWNYMAVVAEENLLEVTGEHDIPTPEGEL</sequence>
<evidence type="ECO:0000313" key="1">
    <source>
        <dbReference type="EMBL" id="GAA5051810.1"/>
    </source>
</evidence>